<dbReference type="GO" id="GO:0005507">
    <property type="term" value="F:copper ion binding"/>
    <property type="evidence" value="ECO:0007669"/>
    <property type="project" value="TreeGrafter"/>
</dbReference>
<keyword evidence="4" id="KW-0067">ATP-binding</keyword>
<dbReference type="InterPro" id="IPR025542">
    <property type="entry name" value="YacH"/>
</dbReference>
<dbReference type="KEGG" id="vat:B7L28_05000"/>
<organism evidence="2">
    <name type="scientific">Veillonella atypica</name>
    <dbReference type="NCBI Taxonomy" id="39777"/>
    <lineage>
        <taxon>Bacteria</taxon>
        <taxon>Bacillati</taxon>
        <taxon>Bacillota</taxon>
        <taxon>Negativicutes</taxon>
        <taxon>Veillonellales</taxon>
        <taxon>Veillonellaceae</taxon>
        <taxon>Veillonella</taxon>
    </lineage>
</organism>
<dbReference type="AlphaFoldDB" id="A0A133S5W3"/>
<dbReference type="EMBL" id="JASORJ010000001">
    <property type="protein sequence ID" value="MDK7356174.1"/>
    <property type="molecule type" value="Genomic_DNA"/>
</dbReference>
<name>A0A133S5W3_9FIRM</name>
<accession>A0A133S5W3</accession>
<dbReference type="PROSITE" id="PS50151">
    <property type="entry name" value="UVR"/>
    <property type="match status" value="1"/>
</dbReference>
<evidence type="ECO:0000313" key="3">
    <source>
        <dbReference type="EMBL" id="MDK7356174.1"/>
    </source>
</evidence>
<evidence type="ECO:0000313" key="4">
    <source>
        <dbReference type="EMBL" id="RJY50077.1"/>
    </source>
</evidence>
<dbReference type="SUPFAM" id="SSF46600">
    <property type="entry name" value="C-terminal UvrC-binding domain of UvrB"/>
    <property type="match status" value="1"/>
</dbReference>
<evidence type="ECO:0000313" key="6">
    <source>
        <dbReference type="Proteomes" id="UP000277803"/>
    </source>
</evidence>
<dbReference type="PANTHER" id="PTHR38430">
    <property type="entry name" value="PROTEIN-ARGININE KINASE ACTIVATOR PROTEIN"/>
    <property type="match status" value="1"/>
</dbReference>
<dbReference type="PIRSF" id="PIRSF015034">
    <property type="entry name" value="YacH"/>
    <property type="match status" value="1"/>
</dbReference>
<keyword evidence="4" id="KW-0378">Hydrolase</keyword>
<dbReference type="GO" id="GO:1990170">
    <property type="term" value="P:stress response to cadmium ion"/>
    <property type="evidence" value="ECO:0007669"/>
    <property type="project" value="TreeGrafter"/>
</dbReference>
<dbReference type="GO" id="GO:1990169">
    <property type="term" value="P:stress response to copper ion"/>
    <property type="evidence" value="ECO:0007669"/>
    <property type="project" value="TreeGrafter"/>
</dbReference>
<reference evidence="3" key="3">
    <citation type="submission" date="2023-05" db="EMBL/GenBank/DDBJ databases">
        <title>Cataloging the Phylogenetic Diversity of Human Bladder Bacteria.</title>
        <authorList>
            <person name="Du J."/>
        </authorList>
    </citation>
    <scope>NUCLEOTIDE SEQUENCE</scope>
    <source>
        <strain evidence="3">UMB10101</strain>
    </source>
</reference>
<evidence type="ECO:0000259" key="1">
    <source>
        <dbReference type="PROSITE" id="PS50151"/>
    </source>
</evidence>
<dbReference type="RefSeq" id="WP_005379925.1">
    <property type="nucleotide sequence ID" value="NZ_CABKSO010000001.1"/>
</dbReference>
<dbReference type="Proteomes" id="UP000277803">
    <property type="component" value="Unassembled WGS sequence"/>
</dbReference>
<dbReference type="Gene3D" id="4.10.860.10">
    <property type="entry name" value="UVR domain"/>
    <property type="match status" value="1"/>
</dbReference>
<evidence type="ECO:0000313" key="2">
    <source>
        <dbReference type="EMBL" id="KXA65079.1"/>
    </source>
</evidence>
<dbReference type="Proteomes" id="UP001236274">
    <property type="component" value="Unassembled WGS sequence"/>
</dbReference>
<keyword evidence="4" id="KW-0347">Helicase</keyword>
<dbReference type="InterPro" id="IPR036876">
    <property type="entry name" value="UVR_dom_sf"/>
</dbReference>
<proteinExistence type="predicted"/>
<reference evidence="2 5" key="1">
    <citation type="submission" date="2016-01" db="EMBL/GenBank/DDBJ databases">
        <authorList>
            <person name="Oliw E.H."/>
        </authorList>
    </citation>
    <scope>NUCLEOTIDE SEQUENCE [LARGE SCALE GENOMIC DNA]</scope>
    <source>
        <strain evidence="2 5">CMW7756B</strain>
    </source>
</reference>
<feature type="domain" description="UVR" evidence="1">
    <location>
        <begin position="138"/>
        <end position="173"/>
    </location>
</feature>
<keyword evidence="4" id="KW-0547">Nucleotide-binding</keyword>
<dbReference type="PANTHER" id="PTHR38430:SF1">
    <property type="entry name" value="PROTEIN-ARGININE KINASE ACTIVATOR PROTEIN"/>
    <property type="match status" value="1"/>
</dbReference>
<dbReference type="EMBL" id="LRQT01000013">
    <property type="protein sequence ID" value="KXA65079.1"/>
    <property type="molecule type" value="Genomic_DNA"/>
</dbReference>
<dbReference type="GO" id="GO:0008270">
    <property type="term" value="F:zinc ion binding"/>
    <property type="evidence" value="ECO:0007669"/>
    <property type="project" value="TreeGrafter"/>
</dbReference>
<protein>
    <submittedName>
        <fullName evidence="4">DNA helicase UvrB</fullName>
    </submittedName>
    <submittedName>
        <fullName evidence="3">UvrB/UvrC motif-containing protein</fullName>
    </submittedName>
</protein>
<sequence>MKCDHCHTNEATVHMTNIVNNQKTEQHLCSSCANKLQKDGKLSPFSSFVNDIWDNDFFSNDFFKNMVYPDHMLQSQQMKRCPNCGNTFEDFNRFGKFGCPSCYETFKNQIASLVQRIQGSVEYEGRVPNQGHNVFKAQYEIKQLRRQLETAIGDENFEEAAQIRDKIKALESKVDSKEN</sequence>
<evidence type="ECO:0000313" key="5">
    <source>
        <dbReference type="Proteomes" id="UP000070226"/>
    </source>
</evidence>
<dbReference type="GO" id="GO:0004386">
    <property type="term" value="F:helicase activity"/>
    <property type="evidence" value="ECO:0007669"/>
    <property type="project" value="UniProtKB-KW"/>
</dbReference>
<dbReference type="GO" id="GO:0046870">
    <property type="term" value="F:cadmium ion binding"/>
    <property type="evidence" value="ECO:0007669"/>
    <property type="project" value="TreeGrafter"/>
</dbReference>
<comment type="caution">
    <text evidence="2">The sequence shown here is derived from an EMBL/GenBank/DDBJ whole genome shotgun (WGS) entry which is preliminary data.</text>
</comment>
<reference evidence="4 6" key="2">
    <citation type="submission" date="2018-09" db="EMBL/GenBank/DDBJ databases">
        <title>Genome sequence of Veillonella atypica isolated from periodontal Korean patients.</title>
        <authorList>
            <person name="Lee J.-H."/>
            <person name="Moon J.-H."/>
            <person name="Shin S.-Y."/>
        </authorList>
    </citation>
    <scope>NUCLEOTIDE SEQUENCE [LARGE SCALE GENOMIC DNA]</scope>
    <source>
        <strain evidence="4 6">KHUD_V1</strain>
    </source>
</reference>
<dbReference type="PATRIC" id="fig|39777.7.peg.582"/>
<dbReference type="Pfam" id="PF02151">
    <property type="entry name" value="UVR"/>
    <property type="match status" value="1"/>
</dbReference>
<dbReference type="Proteomes" id="UP000070226">
    <property type="component" value="Unassembled WGS sequence"/>
</dbReference>
<dbReference type="STRING" id="39777.B7L28_05000"/>
<dbReference type="InterPro" id="IPR001943">
    <property type="entry name" value="UVR_dom"/>
</dbReference>
<gene>
    <name evidence="4" type="ORF">D2965_08920</name>
    <name evidence="2" type="ORF">HMPREF3233_00593</name>
    <name evidence="3" type="ORF">QP520_00810</name>
</gene>
<dbReference type="EMBL" id="QXZZ01000036">
    <property type="protein sequence ID" value="RJY50077.1"/>
    <property type="molecule type" value="Genomic_DNA"/>
</dbReference>
<dbReference type="GO" id="GO:0050897">
    <property type="term" value="F:cobalt ion binding"/>
    <property type="evidence" value="ECO:0007669"/>
    <property type="project" value="TreeGrafter"/>
</dbReference>
<dbReference type="GeneID" id="57773729"/>